<keyword evidence="2" id="KW-1185">Reference proteome</keyword>
<evidence type="ECO:0000313" key="2">
    <source>
        <dbReference type="Proteomes" id="UP000198716"/>
    </source>
</evidence>
<organism evidence="1 2">
    <name type="scientific">Actinopolyspora alba</name>
    <dbReference type="NCBI Taxonomy" id="673379"/>
    <lineage>
        <taxon>Bacteria</taxon>
        <taxon>Bacillati</taxon>
        <taxon>Actinomycetota</taxon>
        <taxon>Actinomycetes</taxon>
        <taxon>Actinopolysporales</taxon>
        <taxon>Actinopolysporaceae</taxon>
        <taxon>Actinopolyspora</taxon>
        <taxon>Actinopolyspora alba group</taxon>
    </lineage>
</organism>
<accession>A0A1I1TT78</accession>
<dbReference type="AlphaFoldDB" id="A0A1I1TT78"/>
<sequence length="94" mass="11014">MRFEQDGAVVVVYRDLDDVREALRRYGEPDELARFDLEREYGFTEEELTEWWTTATSAANPPTEAERAMLRRMAETGDRSGFYVQHDDGSFTRK</sequence>
<evidence type="ECO:0000313" key="1">
    <source>
        <dbReference type="EMBL" id="SFD61782.1"/>
    </source>
</evidence>
<dbReference type="EMBL" id="FOMZ01000001">
    <property type="protein sequence ID" value="SFD61782.1"/>
    <property type="molecule type" value="Genomic_DNA"/>
</dbReference>
<dbReference type="RefSeq" id="WP_092922646.1">
    <property type="nucleotide sequence ID" value="NZ_FOMZ01000001.1"/>
</dbReference>
<dbReference type="Proteomes" id="UP000198716">
    <property type="component" value="Unassembled WGS sequence"/>
</dbReference>
<proteinExistence type="predicted"/>
<reference evidence="2" key="1">
    <citation type="submission" date="2016-10" db="EMBL/GenBank/DDBJ databases">
        <authorList>
            <person name="Varghese N."/>
            <person name="Submissions S."/>
        </authorList>
    </citation>
    <scope>NUCLEOTIDE SEQUENCE [LARGE SCALE GENOMIC DNA]</scope>
    <source>
        <strain evidence="2">DSM 45004</strain>
    </source>
</reference>
<name>A0A1I1TT78_9ACTN</name>
<gene>
    <name evidence="1" type="ORF">SAMN04487819_101331</name>
</gene>
<protein>
    <submittedName>
        <fullName evidence="1">Uncharacterized protein</fullName>
    </submittedName>
</protein>